<keyword evidence="6" id="KW-1185">Reference proteome</keyword>
<dbReference type="InterPro" id="IPR039417">
    <property type="entry name" value="Peptidase_C1A_papain-like"/>
</dbReference>
<dbReference type="Proteomes" id="UP000708208">
    <property type="component" value="Unassembled WGS sequence"/>
</dbReference>
<dbReference type="SMART" id="SM00645">
    <property type="entry name" value="Pept_C1"/>
    <property type="match status" value="1"/>
</dbReference>
<dbReference type="Pfam" id="PF08246">
    <property type="entry name" value="Inhibitor_I29"/>
    <property type="match status" value="1"/>
</dbReference>
<dbReference type="InterPro" id="IPR013201">
    <property type="entry name" value="Prot_inhib_I29"/>
</dbReference>
<dbReference type="PANTHER" id="PTHR12411">
    <property type="entry name" value="CYSTEINE PROTEASE FAMILY C1-RELATED"/>
    <property type="match status" value="1"/>
</dbReference>
<keyword evidence="2" id="KW-0732">Signal</keyword>
<feature type="domain" description="Peptidase C1A papain C-terminal" evidence="3">
    <location>
        <begin position="152"/>
        <end position="365"/>
    </location>
</feature>
<name>A0A8J2KCV0_9HEXA</name>
<evidence type="ECO:0000256" key="1">
    <source>
        <dbReference type="ARBA" id="ARBA00023157"/>
    </source>
</evidence>
<dbReference type="FunFam" id="3.90.70.10:FF:000332">
    <property type="entry name" value="Cathepsin L1"/>
    <property type="match status" value="1"/>
</dbReference>
<feature type="signal peptide" evidence="2">
    <location>
        <begin position="1"/>
        <end position="16"/>
    </location>
</feature>
<accession>A0A8J2KCV0</accession>
<evidence type="ECO:0000313" key="5">
    <source>
        <dbReference type="EMBL" id="CAG7815386.1"/>
    </source>
</evidence>
<feature type="chain" id="PRO_5035147219" evidence="2">
    <location>
        <begin position="17"/>
        <end position="366"/>
    </location>
</feature>
<feature type="domain" description="Cathepsin propeptide inhibitor" evidence="4">
    <location>
        <begin position="61"/>
        <end position="120"/>
    </location>
</feature>
<evidence type="ECO:0000256" key="2">
    <source>
        <dbReference type="SAM" id="SignalP"/>
    </source>
</evidence>
<dbReference type="InterPro" id="IPR000668">
    <property type="entry name" value="Peptidase_C1A_C"/>
</dbReference>
<gene>
    <name evidence="5" type="ORF">AFUS01_LOCUS26070</name>
</gene>
<sequence>MKILLAVLSVVAVAQGASWNKLLNTEIFPAQHDSIVASDKASVLQEFQTLLADRAAMQEIYSNYMEAYNKSSLRSKDLAHQRVFVEKLANIAEHNLDFVAGTTSWEKGVNQFTDMTEAEVEANYTGYKVGFTSDLAKSSLPKVPPRQIRPNAPDSFDWRPYGVISPIKNQGGCGSCVPFAATACLESSHALWHNNQILDLSEQELIDCSRGNGNNGCAGGTYVPTFEYLKNIGQTTEGEYPYEERDNGPCRSGGRSHPARAIGWWPVEPHGNEDALKEAVALYGPIAVAIHANGDFQGYRGGIFEAPCQGGRNHAVLVVGYGNENGRDYWIAKNSWGNWGEGGFIRMRRNYGNICDVAGDAVLINA</sequence>
<dbReference type="SMART" id="SM00848">
    <property type="entry name" value="Inhibitor_I29"/>
    <property type="match status" value="1"/>
</dbReference>
<dbReference type="GO" id="GO:0006508">
    <property type="term" value="P:proteolysis"/>
    <property type="evidence" value="ECO:0007669"/>
    <property type="project" value="InterPro"/>
</dbReference>
<dbReference type="CDD" id="cd02248">
    <property type="entry name" value="Peptidase_C1A"/>
    <property type="match status" value="1"/>
</dbReference>
<dbReference type="Pfam" id="PF00112">
    <property type="entry name" value="Peptidase_C1"/>
    <property type="match status" value="1"/>
</dbReference>
<dbReference type="AlphaFoldDB" id="A0A8J2KCV0"/>
<evidence type="ECO:0000313" key="6">
    <source>
        <dbReference type="Proteomes" id="UP000708208"/>
    </source>
</evidence>
<keyword evidence="1" id="KW-1015">Disulfide bond</keyword>
<organism evidence="5 6">
    <name type="scientific">Allacma fusca</name>
    <dbReference type="NCBI Taxonomy" id="39272"/>
    <lineage>
        <taxon>Eukaryota</taxon>
        <taxon>Metazoa</taxon>
        <taxon>Ecdysozoa</taxon>
        <taxon>Arthropoda</taxon>
        <taxon>Hexapoda</taxon>
        <taxon>Collembola</taxon>
        <taxon>Symphypleona</taxon>
        <taxon>Sminthuridae</taxon>
        <taxon>Allacma</taxon>
    </lineage>
</organism>
<reference evidence="5" key="1">
    <citation type="submission" date="2021-06" db="EMBL/GenBank/DDBJ databases">
        <authorList>
            <person name="Hodson N. C."/>
            <person name="Mongue J. A."/>
            <person name="Jaron S. K."/>
        </authorList>
    </citation>
    <scope>NUCLEOTIDE SEQUENCE</scope>
</reference>
<evidence type="ECO:0000259" key="3">
    <source>
        <dbReference type="SMART" id="SM00645"/>
    </source>
</evidence>
<proteinExistence type="predicted"/>
<dbReference type="InterPro" id="IPR013128">
    <property type="entry name" value="Peptidase_C1A"/>
</dbReference>
<dbReference type="OrthoDB" id="10253408at2759"/>
<protein>
    <submittedName>
        <fullName evidence="5">Uncharacterized protein</fullName>
    </submittedName>
</protein>
<comment type="caution">
    <text evidence="5">The sequence shown here is derived from an EMBL/GenBank/DDBJ whole genome shotgun (WGS) entry which is preliminary data.</text>
</comment>
<evidence type="ECO:0000259" key="4">
    <source>
        <dbReference type="SMART" id="SM00848"/>
    </source>
</evidence>
<dbReference type="GO" id="GO:0008234">
    <property type="term" value="F:cysteine-type peptidase activity"/>
    <property type="evidence" value="ECO:0007669"/>
    <property type="project" value="InterPro"/>
</dbReference>
<dbReference type="EMBL" id="CAJVCH010343096">
    <property type="protein sequence ID" value="CAG7815386.1"/>
    <property type="molecule type" value="Genomic_DNA"/>
</dbReference>